<comment type="caution">
    <text evidence="1">The sequence shown here is derived from an EMBL/GenBank/DDBJ whole genome shotgun (WGS) entry which is preliminary data.</text>
</comment>
<accession>A0ABP8M2E3</accession>
<organism evidence="1 2">
    <name type="scientific">Novipirellula rosea</name>
    <dbReference type="NCBI Taxonomy" id="1031540"/>
    <lineage>
        <taxon>Bacteria</taxon>
        <taxon>Pseudomonadati</taxon>
        <taxon>Planctomycetota</taxon>
        <taxon>Planctomycetia</taxon>
        <taxon>Pirellulales</taxon>
        <taxon>Pirellulaceae</taxon>
        <taxon>Novipirellula</taxon>
    </lineage>
</organism>
<proteinExistence type="predicted"/>
<evidence type="ECO:0008006" key="3">
    <source>
        <dbReference type="Google" id="ProtNLM"/>
    </source>
</evidence>
<dbReference type="Proteomes" id="UP001500840">
    <property type="component" value="Unassembled WGS sequence"/>
</dbReference>
<reference evidence="2" key="1">
    <citation type="journal article" date="2019" name="Int. J. Syst. Evol. Microbiol.">
        <title>The Global Catalogue of Microorganisms (GCM) 10K type strain sequencing project: providing services to taxonomists for standard genome sequencing and annotation.</title>
        <authorList>
            <consortium name="The Broad Institute Genomics Platform"/>
            <consortium name="The Broad Institute Genome Sequencing Center for Infectious Disease"/>
            <person name="Wu L."/>
            <person name="Ma J."/>
        </authorList>
    </citation>
    <scope>NUCLEOTIDE SEQUENCE [LARGE SCALE GENOMIC DNA]</scope>
    <source>
        <strain evidence="2">JCM 17759</strain>
    </source>
</reference>
<sequence>MQRDSAGQGLAFMTTTKTTSAVDVINDNFTRGIILKKARQIVTRPGLGKQDIPTIEQALLAHVIEAMKSFDPAIGHRKSFTTTIVERYTKSILRGIRRHQTNSGGVMSLNIEVIVQDEPPTQLQNTLSESVGRQRLQIDRRADIELADLASDMAAMIATLPEDWQRMLELRKDHSLVRVSELLGVPRRTIRDWMKQVAERFEEAGLRDYLG</sequence>
<name>A0ABP8M2E3_9BACT</name>
<protein>
    <recommendedName>
        <fullName evidence="3">RNA polymerase sigma factor</fullName>
    </recommendedName>
</protein>
<evidence type="ECO:0000313" key="1">
    <source>
        <dbReference type="EMBL" id="GAA4443245.1"/>
    </source>
</evidence>
<evidence type="ECO:0000313" key="2">
    <source>
        <dbReference type="Proteomes" id="UP001500840"/>
    </source>
</evidence>
<keyword evidence="2" id="KW-1185">Reference proteome</keyword>
<gene>
    <name evidence="1" type="ORF">GCM10023156_00170</name>
</gene>
<dbReference type="EMBL" id="BAABGA010000003">
    <property type="protein sequence ID" value="GAA4443245.1"/>
    <property type="molecule type" value="Genomic_DNA"/>
</dbReference>